<name>A0A8S5RB54_9VIRU</name>
<dbReference type="EMBL" id="BK059082">
    <property type="protein sequence ID" value="DAE28196.1"/>
    <property type="molecule type" value="Genomic_DNA"/>
</dbReference>
<accession>A0A8S5RB54</accession>
<organism evidence="1">
    <name type="scientific">virus sp. ctQcs9</name>
    <dbReference type="NCBI Taxonomy" id="2825816"/>
    <lineage>
        <taxon>Viruses</taxon>
    </lineage>
</organism>
<reference evidence="1" key="1">
    <citation type="journal article" date="2021" name="Proc. Natl. Acad. Sci. U.S.A.">
        <title>A Catalog of Tens of Thousands of Viruses from Human Metagenomes Reveals Hidden Associations with Chronic Diseases.</title>
        <authorList>
            <person name="Tisza M.J."/>
            <person name="Buck C.B."/>
        </authorList>
    </citation>
    <scope>NUCLEOTIDE SEQUENCE</scope>
    <source>
        <strain evidence="1">CtQcs9</strain>
    </source>
</reference>
<proteinExistence type="predicted"/>
<evidence type="ECO:0000313" key="1">
    <source>
        <dbReference type="EMBL" id="DAE28196.1"/>
    </source>
</evidence>
<sequence>MYAAGAAAPWITTTFAPGTVGGNILGDTAGMIAIDETSKALTGRTTGQHIGDALGLAEDSNWRYAVDFANPINIAGPKLLNRGISSGVRYAGKLSKDLENAFKPAIDFYKSGRLRGMYDAAKYGLYDRA</sequence>
<protein>
    <submittedName>
        <fullName evidence="1">Uncharacterized protein</fullName>
    </submittedName>
</protein>